<dbReference type="SMART" id="SM00041">
    <property type="entry name" value="CT"/>
    <property type="match status" value="1"/>
</dbReference>
<evidence type="ECO:0000256" key="16">
    <source>
        <dbReference type="PROSITE-ProRule" id="PRU00039"/>
    </source>
</evidence>
<comment type="similarity">
    <text evidence="4">Belongs to the CCN family.</text>
</comment>
<evidence type="ECO:0000256" key="9">
    <source>
        <dbReference type="ARBA" id="ARBA00022949"/>
    </source>
</evidence>
<evidence type="ECO:0000256" key="14">
    <source>
        <dbReference type="ARBA" id="ARBA00042352"/>
    </source>
</evidence>
<evidence type="ECO:0000259" key="19">
    <source>
        <dbReference type="PROSITE" id="PS51323"/>
    </source>
</evidence>
<dbReference type="Pfam" id="PF00219">
    <property type="entry name" value="IGFBP"/>
    <property type="match status" value="1"/>
</dbReference>
<keyword evidence="10" id="KW-0339">Growth factor</keyword>
<dbReference type="GO" id="GO:0002062">
    <property type="term" value="P:chondrocyte differentiation"/>
    <property type="evidence" value="ECO:0007669"/>
    <property type="project" value="TreeGrafter"/>
</dbReference>
<dbReference type="InterPro" id="IPR006208">
    <property type="entry name" value="Glyco_hormone_CN"/>
</dbReference>
<evidence type="ECO:0000256" key="4">
    <source>
        <dbReference type="ARBA" id="ARBA00008125"/>
    </source>
</evidence>
<evidence type="ECO:0000256" key="11">
    <source>
        <dbReference type="ARBA" id="ARBA00023157"/>
    </source>
</evidence>
<dbReference type="GO" id="GO:0005737">
    <property type="term" value="C:cytoplasm"/>
    <property type="evidence" value="ECO:0007669"/>
    <property type="project" value="UniProtKB-SubCell"/>
</dbReference>
<dbReference type="PANTHER" id="PTHR11348:SF8">
    <property type="entry name" value="CCN FAMILY MEMBER 3"/>
    <property type="match status" value="1"/>
</dbReference>
<dbReference type="PROSITE" id="PS50184">
    <property type="entry name" value="VWFC_2"/>
    <property type="match status" value="1"/>
</dbReference>
<dbReference type="GO" id="GO:0008201">
    <property type="term" value="F:heparin binding"/>
    <property type="evidence" value="ECO:0007669"/>
    <property type="project" value="TreeGrafter"/>
</dbReference>
<dbReference type="Pfam" id="PF19035">
    <property type="entry name" value="TSP1_CCN"/>
    <property type="match status" value="1"/>
</dbReference>
<evidence type="ECO:0000259" key="17">
    <source>
        <dbReference type="PROSITE" id="PS01225"/>
    </source>
</evidence>
<keyword evidence="6" id="KW-0964">Secreted</keyword>
<evidence type="ECO:0000256" key="12">
    <source>
        <dbReference type="ARBA" id="ARBA00023180"/>
    </source>
</evidence>
<keyword evidence="12" id="KW-0325">Glycoprotein</keyword>
<keyword evidence="7" id="KW-0732">Signal</keyword>
<evidence type="ECO:0000256" key="15">
    <source>
        <dbReference type="ARBA" id="ARBA00077787"/>
    </source>
</evidence>
<dbReference type="GO" id="GO:0005921">
    <property type="term" value="C:gap junction"/>
    <property type="evidence" value="ECO:0007669"/>
    <property type="project" value="UniProtKB-SubCell"/>
</dbReference>
<dbReference type="SMART" id="SM00121">
    <property type="entry name" value="IB"/>
    <property type="match status" value="1"/>
</dbReference>
<dbReference type="GO" id="GO:0005178">
    <property type="term" value="F:integrin binding"/>
    <property type="evidence" value="ECO:0007669"/>
    <property type="project" value="TreeGrafter"/>
</dbReference>
<evidence type="ECO:0000256" key="10">
    <source>
        <dbReference type="ARBA" id="ARBA00023030"/>
    </source>
</evidence>
<comment type="caution">
    <text evidence="16">Lacks conserved residue(s) required for the propagation of feature annotation.</text>
</comment>
<keyword evidence="9" id="KW-0965">Cell junction</keyword>
<keyword evidence="8" id="KW-0303">Gap junction</keyword>
<dbReference type="InterPro" id="IPR036383">
    <property type="entry name" value="TSP1_rpt_sf"/>
</dbReference>
<dbReference type="InterPro" id="IPR043973">
    <property type="entry name" value="TSP1_CCN"/>
</dbReference>
<evidence type="ECO:0000256" key="5">
    <source>
        <dbReference type="ARBA" id="ARBA00022490"/>
    </source>
</evidence>
<dbReference type="InterPro" id="IPR001007">
    <property type="entry name" value="VWF_dom"/>
</dbReference>
<dbReference type="PaxDb" id="30732-ENSOMEP00000011537"/>
<sequence>LLYGADLIIFEQHIDKCILKCQCPEEPPMCPPGVPLILDDCACCLVCPAQTGQVCSEMKPCDTRKGLQCDYSVNIHKRTGVCAVNAGNACVLDGSVYRHGQTFFPSCKYQCMCHDRQIACVPRCNLDVMLPGPDCPVPRRVHVPGECCEKWVCGSRAEASALGGLAMAGDKKSLMFQEKKLFPSVLLHVHSAFRQEETVSFNGWDPSLNCIEQTTEWGACSETCGMGVSTRVTNKNPQCEMVKQSRLCMVRPCDGLQEQLTQLPPTVLLQTGARCQRMVRSDKAIRLTYKNCTTVQAYKPRFCGSCTDGRCCTPHRTKTALVEFQCAEGKTTRRPVMVILTCVCHSHCPRDNAAWPPSEPGHSAVKLWA</sequence>
<protein>
    <recommendedName>
        <fullName evidence="13">CCN family member 3</fullName>
    </recommendedName>
    <alternativeName>
        <fullName evidence="14">Cellular communication network factor 3</fullName>
    </alternativeName>
    <alternativeName>
        <fullName evidence="15">Protein NOV homolog</fullName>
    </alternativeName>
</protein>
<dbReference type="Gene3D" id="2.20.100.10">
    <property type="entry name" value="Thrombospondin type-1 (TSP1) repeat"/>
    <property type="match status" value="1"/>
</dbReference>
<keyword evidence="21" id="KW-1185">Reference proteome</keyword>
<proteinExistence type="inferred from homology"/>
<organism evidence="20 21">
    <name type="scientific">Oryzias melastigma</name>
    <name type="common">Marine medaka</name>
    <dbReference type="NCBI Taxonomy" id="30732"/>
    <lineage>
        <taxon>Eukaryota</taxon>
        <taxon>Metazoa</taxon>
        <taxon>Chordata</taxon>
        <taxon>Craniata</taxon>
        <taxon>Vertebrata</taxon>
        <taxon>Euteleostomi</taxon>
        <taxon>Actinopterygii</taxon>
        <taxon>Neopterygii</taxon>
        <taxon>Teleostei</taxon>
        <taxon>Neoteleostei</taxon>
        <taxon>Acanthomorphata</taxon>
        <taxon>Ovalentaria</taxon>
        <taxon>Atherinomorphae</taxon>
        <taxon>Beloniformes</taxon>
        <taxon>Adrianichthyidae</taxon>
        <taxon>Oryziinae</taxon>
        <taxon>Oryzias</taxon>
    </lineage>
</organism>
<feature type="domain" description="IGFBP N-terminal" evidence="19">
    <location>
        <begin position="13"/>
        <end position="85"/>
    </location>
</feature>
<dbReference type="PROSITE" id="PS51323">
    <property type="entry name" value="IGFBP_N_2"/>
    <property type="match status" value="1"/>
</dbReference>
<dbReference type="GO" id="GO:0005615">
    <property type="term" value="C:extracellular space"/>
    <property type="evidence" value="ECO:0007669"/>
    <property type="project" value="TreeGrafter"/>
</dbReference>
<dbReference type="Pfam" id="PF00093">
    <property type="entry name" value="VWC"/>
    <property type="match status" value="1"/>
</dbReference>
<dbReference type="GO" id="GO:0051239">
    <property type="term" value="P:regulation of multicellular organismal process"/>
    <property type="evidence" value="ECO:0007669"/>
    <property type="project" value="UniProtKB-ARBA"/>
</dbReference>
<dbReference type="GO" id="GO:0007155">
    <property type="term" value="P:cell adhesion"/>
    <property type="evidence" value="ECO:0007669"/>
    <property type="project" value="TreeGrafter"/>
</dbReference>
<dbReference type="InterPro" id="IPR000884">
    <property type="entry name" value="TSP1_rpt"/>
</dbReference>
<dbReference type="InterPro" id="IPR050941">
    <property type="entry name" value="CCN"/>
</dbReference>
<dbReference type="FunFam" id="2.20.100.10:FF:000046">
    <property type="entry name" value="Cellular communication network factor 4"/>
    <property type="match status" value="1"/>
</dbReference>
<dbReference type="PIRSF" id="PIRSF036495">
    <property type="entry name" value="IGFBP_rP_CNN"/>
    <property type="match status" value="1"/>
</dbReference>
<feature type="domain" description="VWFC" evidence="18">
    <location>
        <begin position="88"/>
        <end position="154"/>
    </location>
</feature>
<dbReference type="GO" id="GO:0045597">
    <property type="term" value="P:positive regulation of cell differentiation"/>
    <property type="evidence" value="ECO:0007669"/>
    <property type="project" value="TreeGrafter"/>
</dbReference>
<evidence type="ECO:0000256" key="3">
    <source>
        <dbReference type="ARBA" id="ARBA00004613"/>
    </source>
</evidence>
<dbReference type="SUPFAM" id="SSF82895">
    <property type="entry name" value="TSP-1 type 1 repeat"/>
    <property type="match status" value="1"/>
</dbReference>
<evidence type="ECO:0000256" key="7">
    <source>
        <dbReference type="ARBA" id="ARBA00022729"/>
    </source>
</evidence>
<evidence type="ECO:0000259" key="18">
    <source>
        <dbReference type="PROSITE" id="PS50184"/>
    </source>
</evidence>
<dbReference type="PANTHER" id="PTHR11348">
    <property type="entry name" value="CONNECTIVE TISSUE GROWTH FACTOR-RELATED"/>
    <property type="match status" value="1"/>
</dbReference>
<feature type="domain" description="CTCK" evidence="17">
    <location>
        <begin position="275"/>
        <end position="349"/>
    </location>
</feature>
<evidence type="ECO:0000256" key="1">
    <source>
        <dbReference type="ARBA" id="ARBA00004496"/>
    </source>
</evidence>
<dbReference type="PROSITE" id="PS01208">
    <property type="entry name" value="VWFC_1"/>
    <property type="match status" value="1"/>
</dbReference>
<keyword evidence="11" id="KW-1015">Disulfide bond</keyword>
<dbReference type="GO" id="GO:0031012">
    <property type="term" value="C:extracellular matrix"/>
    <property type="evidence" value="ECO:0007669"/>
    <property type="project" value="TreeGrafter"/>
</dbReference>
<accession>A0A3B3C398</accession>
<evidence type="ECO:0000256" key="13">
    <source>
        <dbReference type="ARBA" id="ARBA00039944"/>
    </source>
</evidence>
<dbReference type="STRING" id="30732.ENSOMEP00000011537"/>
<dbReference type="OMA" id="PRCNHDL"/>
<dbReference type="InterPro" id="IPR000867">
    <property type="entry name" value="IGFBP-like"/>
</dbReference>
<dbReference type="SMART" id="SM00214">
    <property type="entry name" value="VWC"/>
    <property type="match status" value="1"/>
</dbReference>
<evidence type="ECO:0000256" key="6">
    <source>
        <dbReference type="ARBA" id="ARBA00022525"/>
    </source>
</evidence>
<keyword evidence="5" id="KW-0963">Cytoplasm</keyword>
<dbReference type="PROSITE" id="PS50092">
    <property type="entry name" value="TSP1"/>
    <property type="match status" value="1"/>
</dbReference>
<evidence type="ECO:0000256" key="8">
    <source>
        <dbReference type="ARBA" id="ARBA00022868"/>
    </source>
</evidence>
<dbReference type="PROSITE" id="PS01225">
    <property type="entry name" value="CTCK_2"/>
    <property type="match status" value="1"/>
</dbReference>
<dbReference type="InterPro" id="IPR012395">
    <property type="entry name" value="IGFBP_CNN"/>
</dbReference>
<dbReference type="InterPro" id="IPR006207">
    <property type="entry name" value="Cys_knot_C"/>
</dbReference>
<dbReference type="GeneTree" id="ENSGT00940000159963"/>
<dbReference type="AlphaFoldDB" id="A0A3B3C398"/>
<evidence type="ECO:0000256" key="2">
    <source>
        <dbReference type="ARBA" id="ARBA00004610"/>
    </source>
</evidence>
<evidence type="ECO:0000313" key="21">
    <source>
        <dbReference type="Proteomes" id="UP000261560"/>
    </source>
</evidence>
<dbReference type="Proteomes" id="UP000261560">
    <property type="component" value="Unplaced"/>
</dbReference>
<reference evidence="20" key="2">
    <citation type="submission" date="2025-09" db="UniProtKB">
        <authorList>
            <consortium name="Ensembl"/>
        </authorList>
    </citation>
    <scope>IDENTIFICATION</scope>
</reference>
<dbReference type="SUPFAM" id="SSF57184">
    <property type="entry name" value="Growth factor receptor domain"/>
    <property type="match status" value="1"/>
</dbReference>
<reference evidence="20" key="1">
    <citation type="submission" date="2025-08" db="UniProtKB">
        <authorList>
            <consortium name="Ensembl"/>
        </authorList>
    </citation>
    <scope>IDENTIFICATION</scope>
</reference>
<dbReference type="PROSITE" id="PS01185">
    <property type="entry name" value="CTCK_1"/>
    <property type="match status" value="1"/>
</dbReference>
<evidence type="ECO:0000313" key="20">
    <source>
        <dbReference type="Ensembl" id="ENSOMEP00000011537.1"/>
    </source>
</evidence>
<dbReference type="Ensembl" id="ENSOMET00000018644.1">
    <property type="protein sequence ID" value="ENSOMEP00000011537.1"/>
    <property type="gene ID" value="ENSOMEG00000012898.1"/>
</dbReference>
<dbReference type="SMART" id="SM00209">
    <property type="entry name" value="TSP1"/>
    <property type="match status" value="1"/>
</dbReference>
<dbReference type="InterPro" id="IPR009030">
    <property type="entry name" value="Growth_fac_rcpt_cys_sf"/>
</dbReference>
<dbReference type="SUPFAM" id="SSF57603">
    <property type="entry name" value="FnI-like domain"/>
    <property type="match status" value="1"/>
</dbReference>
<name>A0A3B3C398_ORYME</name>
<comment type="subcellular location">
    <subcellularLocation>
        <location evidence="2">Cell junction</location>
        <location evidence="2">Gap junction</location>
    </subcellularLocation>
    <subcellularLocation>
        <location evidence="1">Cytoplasm</location>
    </subcellularLocation>
    <subcellularLocation>
        <location evidence="3">Secreted</location>
    </subcellularLocation>
</comment>
<dbReference type="GO" id="GO:0008083">
    <property type="term" value="F:growth factor activity"/>
    <property type="evidence" value="ECO:0007669"/>
    <property type="project" value="UniProtKB-KW"/>
</dbReference>
<dbReference type="Pfam" id="PF00007">
    <property type="entry name" value="Cys_knot"/>
    <property type="match status" value="1"/>
</dbReference>